<keyword evidence="6" id="KW-1185">Reference proteome</keyword>
<proteinExistence type="inferred from homology"/>
<dbReference type="InterPro" id="IPR003653">
    <property type="entry name" value="Peptidase_C48_C"/>
</dbReference>
<dbReference type="GO" id="GO:0008234">
    <property type="term" value="F:cysteine-type peptidase activity"/>
    <property type="evidence" value="ECO:0007669"/>
    <property type="project" value="InterPro"/>
</dbReference>
<keyword evidence="3" id="KW-0378">Hydrolase</keyword>
<evidence type="ECO:0000256" key="3">
    <source>
        <dbReference type="ARBA" id="ARBA00022801"/>
    </source>
</evidence>
<gene>
    <name evidence="5" type="ORF">KSP39_PZI001988</name>
</gene>
<protein>
    <recommendedName>
        <fullName evidence="4">Ubiquitin-like protease family profile domain-containing protein</fullName>
    </recommendedName>
</protein>
<name>A0AAP0C0K4_9ASPA</name>
<dbReference type="Proteomes" id="UP001418222">
    <property type="component" value="Unassembled WGS sequence"/>
</dbReference>
<evidence type="ECO:0000256" key="2">
    <source>
        <dbReference type="ARBA" id="ARBA00022670"/>
    </source>
</evidence>
<evidence type="ECO:0000256" key="1">
    <source>
        <dbReference type="ARBA" id="ARBA00005234"/>
    </source>
</evidence>
<comment type="caution">
    <text evidence="5">The sequence shown here is derived from an EMBL/GenBank/DDBJ whole genome shotgun (WGS) entry which is preliminary data.</text>
</comment>
<comment type="similarity">
    <text evidence="1">Belongs to the peptidase C48 family.</text>
</comment>
<accession>A0AAP0C0K4</accession>
<evidence type="ECO:0000259" key="4">
    <source>
        <dbReference type="Pfam" id="PF02902"/>
    </source>
</evidence>
<dbReference type="SUPFAM" id="SSF54001">
    <property type="entry name" value="Cysteine proteinases"/>
    <property type="match status" value="1"/>
</dbReference>
<dbReference type="GO" id="GO:0006508">
    <property type="term" value="P:proteolysis"/>
    <property type="evidence" value="ECO:0007669"/>
    <property type="project" value="UniProtKB-KW"/>
</dbReference>
<organism evidence="5 6">
    <name type="scientific">Platanthera zijinensis</name>
    <dbReference type="NCBI Taxonomy" id="2320716"/>
    <lineage>
        <taxon>Eukaryota</taxon>
        <taxon>Viridiplantae</taxon>
        <taxon>Streptophyta</taxon>
        <taxon>Embryophyta</taxon>
        <taxon>Tracheophyta</taxon>
        <taxon>Spermatophyta</taxon>
        <taxon>Magnoliopsida</taxon>
        <taxon>Liliopsida</taxon>
        <taxon>Asparagales</taxon>
        <taxon>Orchidaceae</taxon>
        <taxon>Orchidoideae</taxon>
        <taxon>Orchideae</taxon>
        <taxon>Orchidinae</taxon>
        <taxon>Platanthera</taxon>
    </lineage>
</organism>
<dbReference type="EMBL" id="JBBWWQ010000002">
    <property type="protein sequence ID" value="KAK8954724.1"/>
    <property type="molecule type" value="Genomic_DNA"/>
</dbReference>
<feature type="domain" description="Ubiquitin-like protease family profile" evidence="4">
    <location>
        <begin position="135"/>
        <end position="176"/>
    </location>
</feature>
<evidence type="ECO:0000313" key="5">
    <source>
        <dbReference type="EMBL" id="KAK8954724.1"/>
    </source>
</evidence>
<dbReference type="Pfam" id="PF02902">
    <property type="entry name" value="Peptidase_C48"/>
    <property type="match status" value="1"/>
</dbReference>
<dbReference type="Gene3D" id="3.40.395.10">
    <property type="entry name" value="Adenoviral Proteinase, Chain A"/>
    <property type="match status" value="1"/>
</dbReference>
<reference evidence="5 6" key="1">
    <citation type="journal article" date="2022" name="Nat. Plants">
        <title>Genomes of leafy and leafless Platanthera orchids illuminate the evolution of mycoheterotrophy.</title>
        <authorList>
            <person name="Li M.H."/>
            <person name="Liu K.W."/>
            <person name="Li Z."/>
            <person name="Lu H.C."/>
            <person name="Ye Q.L."/>
            <person name="Zhang D."/>
            <person name="Wang J.Y."/>
            <person name="Li Y.F."/>
            <person name="Zhong Z.M."/>
            <person name="Liu X."/>
            <person name="Yu X."/>
            <person name="Liu D.K."/>
            <person name="Tu X.D."/>
            <person name="Liu B."/>
            <person name="Hao Y."/>
            <person name="Liao X.Y."/>
            <person name="Jiang Y.T."/>
            <person name="Sun W.H."/>
            <person name="Chen J."/>
            <person name="Chen Y.Q."/>
            <person name="Ai Y."/>
            <person name="Zhai J.W."/>
            <person name="Wu S.S."/>
            <person name="Zhou Z."/>
            <person name="Hsiao Y.Y."/>
            <person name="Wu W.L."/>
            <person name="Chen Y.Y."/>
            <person name="Lin Y.F."/>
            <person name="Hsu J.L."/>
            <person name="Li C.Y."/>
            <person name="Wang Z.W."/>
            <person name="Zhao X."/>
            <person name="Zhong W.Y."/>
            <person name="Ma X.K."/>
            <person name="Ma L."/>
            <person name="Huang J."/>
            <person name="Chen G.Z."/>
            <person name="Huang M.Z."/>
            <person name="Huang L."/>
            <person name="Peng D.H."/>
            <person name="Luo Y.B."/>
            <person name="Zou S.Q."/>
            <person name="Chen S.P."/>
            <person name="Lan S."/>
            <person name="Tsai W.C."/>
            <person name="Van de Peer Y."/>
            <person name="Liu Z.J."/>
        </authorList>
    </citation>
    <scope>NUCLEOTIDE SEQUENCE [LARGE SCALE GENOMIC DNA]</scope>
    <source>
        <strain evidence="5">Lor287</strain>
    </source>
</reference>
<sequence length="218" mass="25888">MYKRNKWCFLLGKHYLKLTVNEVSMILGLPNRGREFCFTRLPCIEHSHRDLLNEMRNLVNEEWSEDLERRRVNMLIKYLVIVFLFPLKTLKIPKCLAVLEDGVVALKEYNWPKAIHAFLHVQLDMLSHITLSGVQAVDLIVMPCHMSAHWTLLICRLKKRCWEFYDSLRSSRHRATLPKLVHSHNHMKVEVRILMIIYISCRSNVYTRMLVIHCQPIL</sequence>
<keyword evidence="2" id="KW-0645">Protease</keyword>
<dbReference type="AlphaFoldDB" id="A0AAP0C0K4"/>
<dbReference type="InterPro" id="IPR038765">
    <property type="entry name" value="Papain-like_cys_pep_sf"/>
</dbReference>
<evidence type="ECO:0000313" key="6">
    <source>
        <dbReference type="Proteomes" id="UP001418222"/>
    </source>
</evidence>